<dbReference type="STRING" id="1524254.PHACT_14035"/>
<evidence type="ECO:0000256" key="1">
    <source>
        <dbReference type="ARBA" id="ARBA00006484"/>
    </source>
</evidence>
<dbReference type="PRINTS" id="PR00081">
    <property type="entry name" value="GDHRDH"/>
</dbReference>
<evidence type="ECO:0000256" key="3">
    <source>
        <dbReference type="ARBA" id="ARBA00023002"/>
    </source>
</evidence>
<keyword evidence="2" id="KW-0521">NADP</keyword>
<dbReference type="Pfam" id="PF13561">
    <property type="entry name" value="adh_short_C2"/>
    <property type="match status" value="1"/>
</dbReference>
<dbReference type="FunFam" id="3.40.50.720:FF:000084">
    <property type="entry name" value="Short-chain dehydrogenase reductase"/>
    <property type="match status" value="1"/>
</dbReference>
<reference evidence="5" key="1">
    <citation type="submission" date="2016-07" db="EMBL/GenBank/DDBJ databases">
        <authorList>
            <person name="Florea S."/>
            <person name="Webb J.S."/>
            <person name="Jaromczyk J."/>
            <person name="Schardl C.L."/>
        </authorList>
    </citation>
    <scope>NUCLEOTIDE SEQUENCE [LARGE SCALE GENOMIC DNA]</scope>
    <source>
        <strain evidence="5">KCTC 42131</strain>
    </source>
</reference>
<keyword evidence="5" id="KW-1185">Reference proteome</keyword>
<dbReference type="RefSeq" id="WP_070118887.1">
    <property type="nucleotide sequence ID" value="NZ_CAXATG010000005.1"/>
</dbReference>
<keyword evidence="3" id="KW-0560">Oxidoreductase</keyword>
<dbReference type="InterPro" id="IPR002347">
    <property type="entry name" value="SDR_fam"/>
</dbReference>
<proteinExistence type="inferred from homology"/>
<dbReference type="PRINTS" id="PR00080">
    <property type="entry name" value="SDRFAMILY"/>
</dbReference>
<evidence type="ECO:0000313" key="4">
    <source>
        <dbReference type="EMBL" id="OFE11637.1"/>
    </source>
</evidence>
<sequence>MAQIQTSSLNISELFGLAGKTALVTGGSSGLGLIMAETLLRAGVRVVIASRKQDKCDAALAQLRPLGDCLAIAADITEADDRRRLGDFLQDHFAGQGLSILVNNAGANWGARVEDYPDDAFAKVMSTNVNAVFALTRDLLPLLTQAASAPDPARVINIGSMDGLQVPIVQRVPTFAYSASKAALHHLTRTLAVDLGPRHITVNAVAPGFFQSRMTDYVLREFGDDIAADSPMGRAGQPEEIAGVLVYLASRAGAYTNGAVIPVDGGTHVSKGARPWMAED</sequence>
<organism evidence="4 5">
    <name type="scientific">Pseudohongiella acticola</name>
    <dbReference type="NCBI Taxonomy" id="1524254"/>
    <lineage>
        <taxon>Bacteria</taxon>
        <taxon>Pseudomonadati</taxon>
        <taxon>Pseudomonadota</taxon>
        <taxon>Gammaproteobacteria</taxon>
        <taxon>Pseudomonadales</taxon>
        <taxon>Pseudohongiellaceae</taxon>
        <taxon>Pseudohongiella</taxon>
    </lineage>
</organism>
<name>A0A1E8CHB3_9GAMM</name>
<protein>
    <submittedName>
        <fullName evidence="4">3-oxoacyl-ACP reductase</fullName>
    </submittedName>
</protein>
<dbReference type="PANTHER" id="PTHR43618">
    <property type="entry name" value="7-ALPHA-HYDROXYSTEROID DEHYDROGENASE"/>
    <property type="match status" value="1"/>
</dbReference>
<dbReference type="Gene3D" id="3.40.50.720">
    <property type="entry name" value="NAD(P)-binding Rossmann-like Domain"/>
    <property type="match status" value="1"/>
</dbReference>
<dbReference type="SUPFAM" id="SSF51735">
    <property type="entry name" value="NAD(P)-binding Rossmann-fold domains"/>
    <property type="match status" value="1"/>
</dbReference>
<dbReference type="InterPro" id="IPR036291">
    <property type="entry name" value="NAD(P)-bd_dom_sf"/>
</dbReference>
<dbReference type="EMBL" id="MASR01000002">
    <property type="protein sequence ID" value="OFE11637.1"/>
    <property type="molecule type" value="Genomic_DNA"/>
</dbReference>
<dbReference type="OrthoDB" id="286404at2"/>
<dbReference type="InterPro" id="IPR052178">
    <property type="entry name" value="Sec_Metab_Biosynth_SDR"/>
</dbReference>
<accession>A0A1E8CHB3</accession>
<evidence type="ECO:0000256" key="2">
    <source>
        <dbReference type="ARBA" id="ARBA00022857"/>
    </source>
</evidence>
<dbReference type="PROSITE" id="PS00061">
    <property type="entry name" value="ADH_SHORT"/>
    <property type="match status" value="1"/>
</dbReference>
<gene>
    <name evidence="4" type="ORF">PHACT_14035</name>
</gene>
<dbReference type="GO" id="GO:0016491">
    <property type="term" value="F:oxidoreductase activity"/>
    <property type="evidence" value="ECO:0007669"/>
    <property type="project" value="UniProtKB-KW"/>
</dbReference>
<dbReference type="PANTHER" id="PTHR43618:SF12">
    <property type="entry name" value="OXIDOREDUCTASE, SHORT-CHAIN DEHYDROGENASE_REDUCTASE FAMILY (AFU_ORTHOLOGUE AFUA_1G14540)"/>
    <property type="match status" value="1"/>
</dbReference>
<evidence type="ECO:0000313" key="5">
    <source>
        <dbReference type="Proteomes" id="UP000175669"/>
    </source>
</evidence>
<dbReference type="InterPro" id="IPR020904">
    <property type="entry name" value="Sc_DH/Rdtase_CS"/>
</dbReference>
<dbReference type="AlphaFoldDB" id="A0A1E8CHB3"/>
<dbReference type="Proteomes" id="UP000175669">
    <property type="component" value="Unassembled WGS sequence"/>
</dbReference>
<comment type="similarity">
    <text evidence="1">Belongs to the short-chain dehydrogenases/reductases (SDR) family.</text>
</comment>
<comment type="caution">
    <text evidence="4">The sequence shown here is derived from an EMBL/GenBank/DDBJ whole genome shotgun (WGS) entry which is preliminary data.</text>
</comment>